<dbReference type="RefSeq" id="WP_214160694.1">
    <property type="nucleotide sequence ID" value="NZ_JAHBAY010000024.1"/>
</dbReference>
<name>A0ABS5TTR1_9ACTN</name>
<dbReference type="Gene3D" id="3.40.710.10">
    <property type="entry name" value="DD-peptidase/beta-lactamase superfamily"/>
    <property type="match status" value="1"/>
</dbReference>
<reference evidence="3 4" key="1">
    <citation type="submission" date="2021-05" db="EMBL/GenBank/DDBJ databases">
        <title>Kineosporia and Streptomyces sp. nov. two new marine actinobacteria isolated from Coral.</title>
        <authorList>
            <person name="Buangrab K."/>
            <person name="Sutthacheep M."/>
            <person name="Yeemin T."/>
            <person name="Harunari E."/>
            <person name="Igarashi Y."/>
            <person name="Kanchanasin P."/>
            <person name="Tanasupawat S."/>
            <person name="Phongsopitanun W."/>
        </authorList>
    </citation>
    <scope>NUCLEOTIDE SEQUENCE [LARGE SCALE GENOMIC DNA]</scope>
    <source>
        <strain evidence="3 4">J2-2</strain>
    </source>
</reference>
<dbReference type="GO" id="GO:0016787">
    <property type="term" value="F:hydrolase activity"/>
    <property type="evidence" value="ECO:0007669"/>
    <property type="project" value="UniProtKB-KW"/>
</dbReference>
<dbReference type="InterPro" id="IPR050491">
    <property type="entry name" value="AmpC-like"/>
</dbReference>
<protein>
    <submittedName>
        <fullName evidence="3">Serine hydrolase</fullName>
    </submittedName>
</protein>
<comment type="caution">
    <text evidence="3">The sequence shown here is derived from an EMBL/GenBank/DDBJ whole genome shotgun (WGS) entry which is preliminary data.</text>
</comment>
<dbReference type="SUPFAM" id="SSF56601">
    <property type="entry name" value="beta-lactamase/transpeptidase-like"/>
    <property type="match status" value="1"/>
</dbReference>
<evidence type="ECO:0000313" key="4">
    <source>
        <dbReference type="Proteomes" id="UP001197247"/>
    </source>
</evidence>
<feature type="domain" description="Beta-lactamase-related" evidence="2">
    <location>
        <begin position="6"/>
        <end position="312"/>
    </location>
</feature>
<evidence type="ECO:0000256" key="1">
    <source>
        <dbReference type="SAM" id="MobiDB-lite"/>
    </source>
</evidence>
<feature type="region of interest" description="Disordered" evidence="1">
    <location>
        <begin position="332"/>
        <end position="354"/>
    </location>
</feature>
<gene>
    <name evidence="3" type="ORF">KIH74_34740</name>
</gene>
<evidence type="ECO:0000313" key="3">
    <source>
        <dbReference type="EMBL" id="MBT0774155.1"/>
    </source>
</evidence>
<dbReference type="Proteomes" id="UP001197247">
    <property type="component" value="Unassembled WGS sequence"/>
</dbReference>
<dbReference type="EMBL" id="JAHBAY010000024">
    <property type="protein sequence ID" value="MBT0774155.1"/>
    <property type="molecule type" value="Genomic_DNA"/>
</dbReference>
<keyword evidence="4" id="KW-1185">Reference proteome</keyword>
<accession>A0ABS5TTR1</accession>
<sequence length="433" mass="47583">MTVLGQGRPGLSLLVHRPGHEPFAWNTGMASLEHQVPIGPDTNFNVGSVAKQITAQLVLDASHECLLDLDQPADDLDPDLQIKDINVGELITHGSGLRDVESLLSLAGFRPLDHYTAPDLLALAYRQRERVVAADDFLYANTNYLLLAKILETVRQEPLPDLARRTIFEPLNMHNTRFCADPQQIVPNAASAYRQIGSNWSHARTPVALPGPGSLWTTAQDLDLWLQHLHGRWRTGGQRLLYQELLNYRASDHAPYLYGPGLYGVEDSDQPRVFHFGHEQGFSAATHLTSNGSRVVCLANGSDVSADRVATAMLENLDHPDLLPIALKTIAQQTRRQPPPRSVPASSSSELGPFSCPDVPGVVRLTRSNRGLELWRRGTGDQLTQISAEQFSGPGYTLTLEDPQAPDRGFRLDLERAPCLAYQLRAGASPSTV</sequence>
<dbReference type="InterPro" id="IPR012338">
    <property type="entry name" value="Beta-lactam/transpept-like"/>
</dbReference>
<dbReference type="Pfam" id="PF00144">
    <property type="entry name" value="Beta-lactamase"/>
    <property type="match status" value="1"/>
</dbReference>
<dbReference type="PANTHER" id="PTHR46825:SF9">
    <property type="entry name" value="BETA-LACTAMASE-RELATED DOMAIN-CONTAINING PROTEIN"/>
    <property type="match status" value="1"/>
</dbReference>
<keyword evidence="3" id="KW-0378">Hydrolase</keyword>
<proteinExistence type="predicted"/>
<organism evidence="3 4">
    <name type="scientific">Kineosporia corallincola</name>
    <dbReference type="NCBI Taxonomy" id="2835133"/>
    <lineage>
        <taxon>Bacteria</taxon>
        <taxon>Bacillati</taxon>
        <taxon>Actinomycetota</taxon>
        <taxon>Actinomycetes</taxon>
        <taxon>Kineosporiales</taxon>
        <taxon>Kineosporiaceae</taxon>
        <taxon>Kineosporia</taxon>
    </lineage>
</organism>
<dbReference type="InterPro" id="IPR001466">
    <property type="entry name" value="Beta-lactam-related"/>
</dbReference>
<dbReference type="PANTHER" id="PTHR46825">
    <property type="entry name" value="D-ALANYL-D-ALANINE-CARBOXYPEPTIDASE/ENDOPEPTIDASE AMPH"/>
    <property type="match status" value="1"/>
</dbReference>
<evidence type="ECO:0000259" key="2">
    <source>
        <dbReference type="Pfam" id="PF00144"/>
    </source>
</evidence>